<dbReference type="EMBL" id="UGVN01000001">
    <property type="protein sequence ID" value="SUE39368.1"/>
    <property type="molecule type" value="Genomic_DNA"/>
</dbReference>
<accession>A0A379N0D4</accession>
<dbReference type="NCBIfam" id="NF000932">
    <property type="entry name" value="PRK00092.2-5"/>
    <property type="match status" value="1"/>
</dbReference>
<feature type="region of interest" description="Disordered" evidence="4">
    <location>
        <begin position="56"/>
        <end position="80"/>
    </location>
</feature>
<comment type="similarity">
    <text evidence="3">Belongs to the RimP family.</text>
</comment>
<evidence type="ECO:0000313" key="7">
    <source>
        <dbReference type="EMBL" id="SUE39368.1"/>
    </source>
</evidence>
<dbReference type="Proteomes" id="UP000254919">
    <property type="component" value="Unassembled WGS sequence"/>
</dbReference>
<evidence type="ECO:0000259" key="6">
    <source>
        <dbReference type="Pfam" id="PF17384"/>
    </source>
</evidence>
<keyword evidence="2 3" id="KW-0690">Ribosome biogenesis</keyword>
<dbReference type="GO" id="GO:0006412">
    <property type="term" value="P:translation"/>
    <property type="evidence" value="ECO:0007669"/>
    <property type="project" value="TreeGrafter"/>
</dbReference>
<dbReference type="InterPro" id="IPR028998">
    <property type="entry name" value="RimP_C"/>
</dbReference>
<dbReference type="Gene3D" id="3.30.300.70">
    <property type="entry name" value="RimP-like superfamily, N-terminal"/>
    <property type="match status" value="1"/>
</dbReference>
<dbReference type="InterPro" id="IPR003728">
    <property type="entry name" value="Ribosome_maturation_RimP"/>
</dbReference>
<dbReference type="SUPFAM" id="SSF75420">
    <property type="entry name" value="YhbC-like, N-terminal domain"/>
    <property type="match status" value="1"/>
</dbReference>
<dbReference type="PANTHER" id="PTHR33867">
    <property type="entry name" value="RIBOSOME MATURATION FACTOR RIMP"/>
    <property type="match status" value="1"/>
</dbReference>
<evidence type="ECO:0000259" key="5">
    <source>
        <dbReference type="Pfam" id="PF02576"/>
    </source>
</evidence>
<dbReference type="SUPFAM" id="SSF74942">
    <property type="entry name" value="YhbC-like, C-terminal domain"/>
    <property type="match status" value="1"/>
</dbReference>
<dbReference type="CDD" id="cd01734">
    <property type="entry name" value="YlxS_C"/>
    <property type="match status" value="1"/>
</dbReference>
<feature type="domain" description="Ribosome maturation factor RimP N-terminal" evidence="5">
    <location>
        <begin position="90"/>
        <end position="162"/>
    </location>
</feature>
<feature type="region of interest" description="Disordered" evidence="4">
    <location>
        <begin position="237"/>
        <end position="264"/>
    </location>
</feature>
<dbReference type="HAMAP" id="MF_01077">
    <property type="entry name" value="RimP"/>
    <property type="match status" value="1"/>
</dbReference>
<evidence type="ECO:0000256" key="4">
    <source>
        <dbReference type="SAM" id="MobiDB-lite"/>
    </source>
</evidence>
<dbReference type="GO" id="GO:0005829">
    <property type="term" value="C:cytosol"/>
    <property type="evidence" value="ECO:0007669"/>
    <property type="project" value="TreeGrafter"/>
</dbReference>
<dbReference type="GO" id="GO:0000028">
    <property type="term" value="P:ribosomal small subunit assembly"/>
    <property type="evidence" value="ECO:0007669"/>
    <property type="project" value="TreeGrafter"/>
</dbReference>
<dbReference type="PANTHER" id="PTHR33867:SF1">
    <property type="entry name" value="RIBOSOME MATURATION FACTOR RIMP"/>
    <property type="match status" value="1"/>
</dbReference>
<dbReference type="Pfam" id="PF02576">
    <property type="entry name" value="RimP_N"/>
    <property type="match status" value="1"/>
</dbReference>
<evidence type="ECO:0000256" key="2">
    <source>
        <dbReference type="ARBA" id="ARBA00022517"/>
    </source>
</evidence>
<evidence type="ECO:0000256" key="1">
    <source>
        <dbReference type="ARBA" id="ARBA00022490"/>
    </source>
</evidence>
<dbReference type="InterPro" id="IPR035956">
    <property type="entry name" value="RimP_N_sf"/>
</dbReference>
<proteinExistence type="inferred from homology"/>
<reference evidence="7 8" key="1">
    <citation type="submission" date="2018-06" db="EMBL/GenBank/DDBJ databases">
        <authorList>
            <consortium name="Pathogen Informatics"/>
            <person name="Doyle S."/>
        </authorList>
    </citation>
    <scope>NUCLEOTIDE SEQUENCE [LARGE SCALE GENOMIC DNA]</scope>
    <source>
        <strain evidence="7 8">NCTC13291</strain>
    </source>
</reference>
<dbReference type="AlphaFoldDB" id="A0A379N0D4"/>
<protein>
    <recommendedName>
        <fullName evidence="3">Ribosome maturation factor RimP</fullName>
    </recommendedName>
</protein>
<keyword evidence="1 3" id="KW-0963">Cytoplasm</keyword>
<comment type="subcellular location">
    <subcellularLocation>
        <location evidence="3">Cytoplasm</location>
    </subcellularLocation>
</comment>
<dbReference type="Gene3D" id="2.30.30.180">
    <property type="entry name" value="Ribosome maturation factor RimP, C-terminal domain"/>
    <property type="match status" value="1"/>
</dbReference>
<sequence>MPSWWEGGEGVPAATGRRAPRGILLLPLSRGTTSLPRQSAVFRGVAFTGRLFLLPKPDADDRESNDTASDTAPGTPDLTGGLEARLARVVEPALAGMGYELVRVQVSGTRTPTVQIMADRADGALIGVEDCEAISHAVGAVLDVEDPFSGEWNLEVSSAGIDRPLTRTKDWLRFAGHVATVELLVPQDGRRRWKGRILAADENEVRLRLDEGGEAVIPRDTIRRAKLVLTDELIAATATETAGEPGDAEEADEQPRRKPHAKRN</sequence>
<evidence type="ECO:0000313" key="8">
    <source>
        <dbReference type="Proteomes" id="UP000254919"/>
    </source>
</evidence>
<gene>
    <name evidence="3 7" type="primary">rimP</name>
    <name evidence="7" type="ORF">NCTC13291_01244</name>
</gene>
<feature type="domain" description="Ribosome maturation factor RimP C-terminal" evidence="6">
    <location>
        <begin position="165"/>
        <end position="230"/>
    </location>
</feature>
<evidence type="ECO:0000256" key="3">
    <source>
        <dbReference type="HAMAP-Rule" id="MF_01077"/>
    </source>
</evidence>
<comment type="function">
    <text evidence="3">Required for maturation of 30S ribosomal subunits.</text>
</comment>
<organism evidence="7 8">
    <name type="scientific">Roseomonas mucosa</name>
    <dbReference type="NCBI Taxonomy" id="207340"/>
    <lineage>
        <taxon>Bacteria</taxon>
        <taxon>Pseudomonadati</taxon>
        <taxon>Pseudomonadota</taxon>
        <taxon>Alphaproteobacteria</taxon>
        <taxon>Acetobacterales</taxon>
        <taxon>Roseomonadaceae</taxon>
        <taxon>Roseomonas</taxon>
    </lineage>
</organism>
<dbReference type="Pfam" id="PF17384">
    <property type="entry name" value="DUF150_C"/>
    <property type="match status" value="1"/>
</dbReference>
<dbReference type="InterPro" id="IPR028989">
    <property type="entry name" value="RimP_N"/>
</dbReference>
<dbReference type="InterPro" id="IPR036847">
    <property type="entry name" value="RimP_C_sf"/>
</dbReference>
<name>A0A379N0D4_9PROT</name>